<feature type="transmembrane region" description="Helical" evidence="2">
    <location>
        <begin position="24"/>
        <end position="43"/>
    </location>
</feature>
<dbReference type="InterPro" id="IPR002509">
    <property type="entry name" value="NODB_dom"/>
</dbReference>
<organism evidence="4 5">
    <name type="scientific">Selenomonas sputigena</name>
    <dbReference type="NCBI Taxonomy" id="69823"/>
    <lineage>
        <taxon>Bacteria</taxon>
        <taxon>Bacillati</taxon>
        <taxon>Bacillota</taxon>
        <taxon>Negativicutes</taxon>
        <taxon>Selenomonadales</taxon>
        <taxon>Selenomonadaceae</taxon>
        <taxon>Selenomonas</taxon>
    </lineage>
</organism>
<evidence type="ECO:0000259" key="3">
    <source>
        <dbReference type="PROSITE" id="PS51677"/>
    </source>
</evidence>
<comment type="caution">
    <text evidence="4">The sequence shown here is derived from an EMBL/GenBank/DDBJ whole genome shotgun (WGS) entry which is preliminary data.</text>
</comment>
<keyword evidence="2" id="KW-1133">Transmembrane helix</keyword>
<sequence length="331" mass="36935">MLKFLEKLRNEWGANEKKHYHTKIFLLLVLLTLVCTAGWRIAWGKFHADETAAGFPQELQMENTSGSADGKTAPAKKTPPPGDYIKASDDFNNIQLADASKPLYDIYTLDERRQKGLPVELPALTPYMMPNIAYLTFDDGPDDKNTVAILDILKKNNIHATFYVIGKMVEKHPDVLKRIFAEGHAIGNHSYSHDYKTLYPNKENFLAEIKHTDDIIYGLLGVRPLIIRAPGGAASMFVDGYRQMLKENGYVNHDWNVSDEDATGTNIPAQRLIGSVSYTLANRPKDRGAIVLMHCSSGKETTVEALPQIIEMLKGAGFSFGVVTPMTPQPW</sequence>
<dbReference type="EC" id="3.-.-.-" evidence="4"/>
<dbReference type="PROSITE" id="PS51677">
    <property type="entry name" value="NODB"/>
    <property type="match status" value="1"/>
</dbReference>
<dbReference type="Proteomes" id="UP001559623">
    <property type="component" value="Unassembled WGS sequence"/>
</dbReference>
<dbReference type="CDD" id="cd10944">
    <property type="entry name" value="CE4_SmPgdA_like"/>
    <property type="match status" value="1"/>
</dbReference>
<evidence type="ECO:0000256" key="2">
    <source>
        <dbReference type="SAM" id="Phobius"/>
    </source>
</evidence>
<keyword evidence="2" id="KW-0472">Membrane</keyword>
<evidence type="ECO:0000313" key="5">
    <source>
        <dbReference type="Proteomes" id="UP001559623"/>
    </source>
</evidence>
<dbReference type="RefSeq" id="WP_368847673.1">
    <property type="nucleotide sequence ID" value="NZ_CP194411.1"/>
</dbReference>
<dbReference type="PANTHER" id="PTHR10587:SF125">
    <property type="entry name" value="POLYSACCHARIDE DEACETYLASE YHEN-RELATED"/>
    <property type="match status" value="1"/>
</dbReference>
<name>A0ABV3X6X2_9FIRM</name>
<proteinExistence type="predicted"/>
<accession>A0ABV3X6X2</accession>
<evidence type="ECO:0000256" key="1">
    <source>
        <dbReference type="SAM" id="MobiDB-lite"/>
    </source>
</evidence>
<protein>
    <submittedName>
        <fullName evidence="4">Polysaccharide deacetylase</fullName>
        <ecNumber evidence="4">3.-.-.-</ecNumber>
    </submittedName>
</protein>
<dbReference type="InterPro" id="IPR011330">
    <property type="entry name" value="Glyco_hydro/deAcase_b/a-brl"/>
</dbReference>
<dbReference type="SUPFAM" id="SSF88713">
    <property type="entry name" value="Glycoside hydrolase/deacetylase"/>
    <property type="match status" value="1"/>
</dbReference>
<gene>
    <name evidence="4" type="ORF">QCO44_10000</name>
</gene>
<keyword evidence="4" id="KW-0378">Hydrolase</keyword>
<keyword evidence="2" id="KW-0812">Transmembrane</keyword>
<dbReference type="EMBL" id="JARVLH010000006">
    <property type="protein sequence ID" value="MEX5285954.1"/>
    <property type="molecule type" value="Genomic_DNA"/>
</dbReference>
<dbReference type="InterPro" id="IPR050248">
    <property type="entry name" value="Polysacc_deacetylase_ArnD"/>
</dbReference>
<dbReference type="GO" id="GO:0016787">
    <property type="term" value="F:hydrolase activity"/>
    <property type="evidence" value="ECO:0007669"/>
    <property type="project" value="UniProtKB-KW"/>
</dbReference>
<evidence type="ECO:0000313" key="4">
    <source>
        <dbReference type="EMBL" id="MEX5285954.1"/>
    </source>
</evidence>
<dbReference type="Pfam" id="PF01522">
    <property type="entry name" value="Polysacc_deac_1"/>
    <property type="match status" value="1"/>
</dbReference>
<feature type="domain" description="NodB homology" evidence="3">
    <location>
        <begin position="131"/>
        <end position="321"/>
    </location>
</feature>
<dbReference type="PANTHER" id="PTHR10587">
    <property type="entry name" value="GLYCOSYL TRANSFERASE-RELATED"/>
    <property type="match status" value="1"/>
</dbReference>
<dbReference type="Gene3D" id="3.20.20.370">
    <property type="entry name" value="Glycoside hydrolase/deacetylase"/>
    <property type="match status" value="1"/>
</dbReference>
<keyword evidence="5" id="KW-1185">Reference proteome</keyword>
<feature type="region of interest" description="Disordered" evidence="1">
    <location>
        <begin position="62"/>
        <end position="81"/>
    </location>
</feature>
<reference evidence="4 5" key="1">
    <citation type="submission" date="2023-04" db="EMBL/GenBank/DDBJ databases">
        <title>Genome Sequence of Selenomonas sputigena ATCC 33150.</title>
        <authorList>
            <person name="Miller D.P."/>
            <person name="Anvari S."/>
            <person name="Polson S.W."/>
            <person name="Macdonald M."/>
            <person name="Mcdowell J.V."/>
        </authorList>
    </citation>
    <scope>NUCLEOTIDE SEQUENCE [LARGE SCALE GENOMIC DNA]</scope>
    <source>
        <strain evidence="4 5">ATCC 33150</strain>
    </source>
</reference>